<keyword evidence="3" id="KW-0158">Chromosome</keyword>
<dbReference type="GO" id="GO:0008270">
    <property type="term" value="F:zinc ion binding"/>
    <property type="evidence" value="ECO:0007669"/>
    <property type="project" value="UniProtKB-UniRule"/>
</dbReference>
<dbReference type="GO" id="GO:0005634">
    <property type="term" value="C:nucleus"/>
    <property type="evidence" value="ECO:0007669"/>
    <property type="project" value="UniProtKB-SubCell"/>
</dbReference>
<dbReference type="PROSITE" id="PS50280">
    <property type="entry name" value="SET"/>
    <property type="match status" value="1"/>
</dbReference>
<keyword evidence="24" id="KW-1185">Reference proteome</keyword>
<evidence type="ECO:0000259" key="19">
    <source>
        <dbReference type="PROSITE" id="PS50013"/>
    </source>
</evidence>
<sequence length="449" mass="52128">MRGLGLDAPPISSRYSTPRGWIPHRGFFIFYFGGWVENMVENLKDCSVPWKMSWDQLEALCRTERLYCQQLGVKRANGNEFDVEFLCDYKRTKEEEFYLVKWEGFPESDNTWEPKRNLKCPKLMKQFHLDLDQKLRRHKKCGIPKKLDKEVSSFLVQKAKVRKRLQRWEAHLNRTRNHPGRIFVTNEVDLEGPPKNFTYINNYKVGQGIVLDEMAVGCECKSCLEEPINGCCPGASLHRMAYNDRGQVRLRAGQPIYECNSRCSCFPDCPNRVVQKGIQFDLCIFKTENGRGWGVRTLQRIKKNTFIMEYVGEIITTDEAERRGHVYDRQGSTYLFDLDYVEDVYTVDAAHQGNISHFVNHSCNPNLQVFNVFIDNIDERLPRIALFSTRSIRAGEELTFDYKMQIDPVDTESTKMDSSFSVAGLAGSPKKRIRVECRCGSDSCRKYLF</sequence>
<dbReference type="KEGG" id="gat:120829224"/>
<feature type="binding site" evidence="18">
    <location>
        <position position="223"/>
    </location>
    <ligand>
        <name>Zn(2+)</name>
        <dbReference type="ChEBI" id="CHEBI:29105"/>
        <label>1</label>
    </ligand>
</feature>
<evidence type="ECO:0000259" key="22">
    <source>
        <dbReference type="PROSITE" id="PS50868"/>
    </source>
</evidence>
<dbReference type="SMART" id="SM00298">
    <property type="entry name" value="CHROMO"/>
    <property type="match status" value="1"/>
</dbReference>
<evidence type="ECO:0000256" key="2">
    <source>
        <dbReference type="ARBA" id="ARBA00004584"/>
    </source>
</evidence>
<dbReference type="FunFam" id="2.170.270.10:FF:000008">
    <property type="entry name" value="Histone-lysine N-methyltransferase"/>
    <property type="match status" value="1"/>
</dbReference>
<comment type="similarity">
    <text evidence="17">Belongs to the class V-like SAM-binding methyltransferase superfamily. Histone-lysine methyltransferase family. Suvar3-9 subfamily.</text>
</comment>
<dbReference type="InterPro" id="IPR050973">
    <property type="entry name" value="H3K9_Histone-Lys_N-MTase"/>
</dbReference>
<feature type="binding site" evidence="18">
    <location>
        <position position="363"/>
    </location>
    <ligand>
        <name>Zn(2+)</name>
        <dbReference type="ChEBI" id="CHEBI:29105"/>
        <label>4</label>
    </ligand>
</feature>
<dbReference type="PIRSF" id="PIRSF009343">
    <property type="entry name" value="SUV39_SET"/>
    <property type="match status" value="1"/>
</dbReference>
<keyword evidence="4" id="KW-0678">Repressor</keyword>
<reference evidence="23" key="3">
    <citation type="submission" date="2025-09" db="UniProtKB">
        <authorList>
            <consortium name="Ensembl"/>
        </authorList>
    </citation>
    <scope>IDENTIFICATION</scope>
</reference>
<keyword evidence="6 17" id="KW-0808">Transferase</keyword>
<dbReference type="Pfam" id="PF00385">
    <property type="entry name" value="Chromo"/>
    <property type="match status" value="1"/>
</dbReference>
<keyword evidence="12" id="KW-0805">Transcription regulation</keyword>
<dbReference type="SMART" id="SM00468">
    <property type="entry name" value="PreSET"/>
    <property type="match status" value="1"/>
</dbReference>
<dbReference type="InterPro" id="IPR003616">
    <property type="entry name" value="Post-SET_dom"/>
</dbReference>
<feature type="binding site" evidence="18">
    <location>
        <position position="218"/>
    </location>
    <ligand>
        <name>Zn(2+)</name>
        <dbReference type="ChEBI" id="CHEBI:29105"/>
        <label>2</label>
    </ligand>
</feature>
<feature type="domain" description="Post-SET" evidence="22">
    <location>
        <begin position="433"/>
        <end position="449"/>
    </location>
</feature>
<dbReference type="Ensembl" id="ENSGACT00000016942.2">
    <property type="protein sequence ID" value="ENSGACP00000016908.2"/>
    <property type="gene ID" value="ENSGACG00000012784.2"/>
</dbReference>
<dbReference type="EC" id="2.1.1.355" evidence="17"/>
<feature type="binding site" evidence="18">
    <location>
        <position position="444"/>
    </location>
    <ligand>
        <name>Zn(2+)</name>
        <dbReference type="ChEBI" id="CHEBI:29105"/>
        <label>4</label>
    </ligand>
</feature>
<evidence type="ECO:0000256" key="8">
    <source>
        <dbReference type="ARBA" id="ARBA00022723"/>
    </source>
</evidence>
<dbReference type="PANTHER" id="PTHR46223">
    <property type="entry name" value="HISTONE-LYSINE N-METHYLTRANSFERASE SUV39H"/>
    <property type="match status" value="1"/>
</dbReference>
<evidence type="ECO:0000256" key="14">
    <source>
        <dbReference type="ARBA" id="ARBA00023242"/>
    </source>
</evidence>
<feature type="binding site" evidence="18">
    <location>
        <position position="439"/>
    </location>
    <ligand>
        <name>Zn(2+)</name>
        <dbReference type="ChEBI" id="CHEBI:29105"/>
        <label>4</label>
    </ligand>
</feature>
<keyword evidence="16" id="KW-0137">Centromere</keyword>
<reference evidence="23 24" key="1">
    <citation type="journal article" date="2021" name="G3 (Bethesda)">
        <title>Improved contiguity of the threespine stickleback genome using long-read sequencing.</title>
        <authorList>
            <person name="Nath S."/>
            <person name="Shaw D.E."/>
            <person name="White M.A."/>
        </authorList>
    </citation>
    <scope>NUCLEOTIDE SEQUENCE [LARGE SCALE GENOMIC DNA]</scope>
    <source>
        <strain evidence="23 24">Lake Benthic</strain>
    </source>
</reference>
<dbReference type="Pfam" id="PF05033">
    <property type="entry name" value="Pre-SET"/>
    <property type="match status" value="1"/>
</dbReference>
<evidence type="ECO:0000256" key="17">
    <source>
        <dbReference type="PIRNR" id="PIRNR009343"/>
    </source>
</evidence>
<dbReference type="PROSITE" id="PS50867">
    <property type="entry name" value="PRE_SET"/>
    <property type="match status" value="1"/>
</dbReference>
<keyword evidence="13" id="KW-0804">Transcription</keyword>
<dbReference type="InterPro" id="IPR001214">
    <property type="entry name" value="SET_dom"/>
</dbReference>
<dbReference type="GeneID" id="120829224"/>
<dbReference type="InterPro" id="IPR016197">
    <property type="entry name" value="Chromo-like_dom_sf"/>
</dbReference>
<dbReference type="InterPro" id="IPR007728">
    <property type="entry name" value="Pre-SET_dom"/>
</dbReference>
<keyword evidence="9" id="KW-0221">Differentiation</keyword>
<keyword evidence="10 17" id="KW-0862">Zinc</keyword>
<evidence type="ECO:0000256" key="18">
    <source>
        <dbReference type="PIRSR" id="PIRSR009343-2"/>
    </source>
</evidence>
<evidence type="ECO:0000256" key="11">
    <source>
        <dbReference type="ARBA" id="ARBA00022853"/>
    </source>
</evidence>
<dbReference type="PROSITE" id="PS50868">
    <property type="entry name" value="POST_SET"/>
    <property type="match status" value="1"/>
</dbReference>
<evidence type="ECO:0000313" key="23">
    <source>
        <dbReference type="Ensembl" id="ENSGACP00000016908.2"/>
    </source>
</evidence>
<dbReference type="PANTHER" id="PTHR46223:SF4">
    <property type="entry name" value="HISTONE-LYSINE N-METHYLTRANSFERASE-RELATED"/>
    <property type="match status" value="1"/>
</dbReference>
<evidence type="ECO:0000256" key="12">
    <source>
        <dbReference type="ARBA" id="ARBA00023015"/>
    </source>
</evidence>
<protein>
    <recommendedName>
        <fullName evidence="17">Histone-lysine N-methyltransferase</fullName>
        <ecNumber evidence="17">2.1.1.355</ecNumber>
    </recommendedName>
</protein>
<evidence type="ECO:0000256" key="15">
    <source>
        <dbReference type="ARBA" id="ARBA00023306"/>
    </source>
</evidence>
<feature type="domain" description="Pre-SET" evidence="21">
    <location>
        <begin position="216"/>
        <end position="277"/>
    </location>
</feature>
<evidence type="ECO:0000256" key="4">
    <source>
        <dbReference type="ARBA" id="ARBA00022491"/>
    </source>
</evidence>
<dbReference type="Proteomes" id="UP000007635">
    <property type="component" value="Chromosome XII"/>
</dbReference>
<feature type="binding site" evidence="18">
    <location>
        <position position="265"/>
    </location>
    <ligand>
        <name>Zn(2+)</name>
        <dbReference type="ChEBI" id="CHEBI:29105"/>
        <label>3</label>
    </ligand>
</feature>
<evidence type="ECO:0000256" key="6">
    <source>
        <dbReference type="ARBA" id="ARBA00022679"/>
    </source>
</evidence>
<organism evidence="23 24">
    <name type="scientific">Gasterosteus aculeatus aculeatus</name>
    <name type="common">three-spined stickleback</name>
    <dbReference type="NCBI Taxonomy" id="481459"/>
    <lineage>
        <taxon>Eukaryota</taxon>
        <taxon>Metazoa</taxon>
        <taxon>Chordata</taxon>
        <taxon>Craniata</taxon>
        <taxon>Vertebrata</taxon>
        <taxon>Euteleostomi</taxon>
        <taxon>Actinopterygii</taxon>
        <taxon>Neopterygii</taxon>
        <taxon>Teleostei</taxon>
        <taxon>Neoteleostei</taxon>
        <taxon>Acanthomorphata</taxon>
        <taxon>Eupercaria</taxon>
        <taxon>Perciformes</taxon>
        <taxon>Cottioidei</taxon>
        <taxon>Gasterosteales</taxon>
        <taxon>Gasterosteidae</taxon>
        <taxon>Gasterosteus</taxon>
    </lineage>
</organism>
<comment type="catalytic activity">
    <reaction evidence="17">
        <text>L-lysyl(9)-[histone H3] + 3 S-adenosyl-L-methionine = N(6),N(6),N(6)-trimethyl-L-lysyl(9)-[histone H3] + 3 S-adenosyl-L-homocysteine + 3 H(+)</text>
        <dbReference type="Rhea" id="RHEA:60276"/>
        <dbReference type="Rhea" id="RHEA-COMP:15538"/>
        <dbReference type="Rhea" id="RHEA-COMP:15546"/>
        <dbReference type="ChEBI" id="CHEBI:15378"/>
        <dbReference type="ChEBI" id="CHEBI:29969"/>
        <dbReference type="ChEBI" id="CHEBI:57856"/>
        <dbReference type="ChEBI" id="CHEBI:59789"/>
        <dbReference type="ChEBI" id="CHEBI:61961"/>
        <dbReference type="EC" id="2.1.1.355"/>
    </reaction>
</comment>
<evidence type="ECO:0000256" key="9">
    <source>
        <dbReference type="ARBA" id="ARBA00022782"/>
    </source>
</evidence>
<dbReference type="PROSITE" id="PS00598">
    <property type="entry name" value="CHROMO_1"/>
    <property type="match status" value="1"/>
</dbReference>
<dbReference type="GeneTree" id="ENSGT00940000160063"/>
<dbReference type="Pfam" id="PF00856">
    <property type="entry name" value="SET"/>
    <property type="match status" value="1"/>
</dbReference>
<keyword evidence="14 17" id="KW-0539">Nucleus</keyword>
<dbReference type="GO" id="GO:0031017">
    <property type="term" value="P:exocrine pancreas development"/>
    <property type="evidence" value="ECO:0007669"/>
    <property type="project" value="Ensembl"/>
</dbReference>
<keyword evidence="5 17" id="KW-0489">Methyltransferase</keyword>
<feature type="binding site" evidence="18">
    <location>
        <position position="263"/>
    </location>
    <ligand>
        <name>Zn(2+)</name>
        <dbReference type="ChEBI" id="CHEBI:29105"/>
        <label>2</label>
    </ligand>
</feature>
<feature type="binding site" evidence="18">
    <location>
        <position position="220"/>
    </location>
    <ligand>
        <name>Zn(2+)</name>
        <dbReference type="ChEBI" id="CHEBI:29105"/>
        <label>1</label>
    </ligand>
</feature>
<dbReference type="GO" id="GO:0060042">
    <property type="term" value="P:retina morphogenesis in camera-type eye"/>
    <property type="evidence" value="ECO:0007669"/>
    <property type="project" value="Ensembl"/>
</dbReference>
<evidence type="ECO:0000259" key="21">
    <source>
        <dbReference type="PROSITE" id="PS50867"/>
    </source>
</evidence>
<dbReference type="SUPFAM" id="SSF82199">
    <property type="entry name" value="SET domain"/>
    <property type="match status" value="1"/>
</dbReference>
<evidence type="ECO:0000256" key="16">
    <source>
        <dbReference type="ARBA" id="ARBA00023328"/>
    </source>
</evidence>
<dbReference type="SMART" id="SM00317">
    <property type="entry name" value="SET"/>
    <property type="match status" value="1"/>
</dbReference>
<dbReference type="InterPro" id="IPR023779">
    <property type="entry name" value="Chromodomain_CS"/>
</dbReference>
<dbReference type="SMART" id="SM00508">
    <property type="entry name" value="PostSET"/>
    <property type="match status" value="1"/>
</dbReference>
<dbReference type="GO" id="GO:0140949">
    <property type="term" value="F:histone H3K9 trimethyltransferase activity"/>
    <property type="evidence" value="ECO:0007669"/>
    <property type="project" value="UniProtKB-EC"/>
</dbReference>
<evidence type="ECO:0000256" key="5">
    <source>
        <dbReference type="ARBA" id="ARBA00022603"/>
    </source>
</evidence>
<dbReference type="AlphaFoldDB" id="G3PH33"/>
<keyword evidence="11 17" id="KW-0156">Chromatin regulator</keyword>
<dbReference type="CDD" id="cd18639">
    <property type="entry name" value="CD_SUV39H1_like"/>
    <property type="match status" value="1"/>
</dbReference>
<feature type="binding site" evidence="18">
    <location>
        <position position="269"/>
    </location>
    <ligand>
        <name>Zn(2+)</name>
        <dbReference type="ChEBI" id="CHEBI:29105"/>
        <label>3</label>
    </ligand>
</feature>
<feature type="binding site" evidence="18">
    <location>
        <position position="259"/>
    </location>
    <ligand>
        <name>Zn(2+)</name>
        <dbReference type="ChEBI" id="CHEBI:29105"/>
        <label>3</label>
    </ligand>
</feature>
<accession>G3PH33</accession>
<evidence type="ECO:0000256" key="1">
    <source>
        <dbReference type="ARBA" id="ARBA00004123"/>
    </source>
</evidence>
<keyword evidence="15" id="KW-0131">Cell cycle</keyword>
<dbReference type="Bgee" id="ENSGACG00000012784">
    <property type="expression patterns" value="Expressed in embryo and 8 other cell types or tissues"/>
</dbReference>
<evidence type="ECO:0000256" key="3">
    <source>
        <dbReference type="ARBA" id="ARBA00022454"/>
    </source>
</evidence>
<reference evidence="23" key="2">
    <citation type="submission" date="2025-08" db="UniProtKB">
        <authorList>
            <consortium name="Ensembl"/>
        </authorList>
    </citation>
    <scope>IDENTIFICATION</scope>
</reference>
<dbReference type="RefSeq" id="XP_040049121.1">
    <property type="nucleotide sequence ID" value="XM_040193187.1"/>
</dbReference>
<keyword evidence="7 17" id="KW-0949">S-adenosyl-L-methionine</keyword>
<evidence type="ECO:0000256" key="7">
    <source>
        <dbReference type="ARBA" id="ARBA00022691"/>
    </source>
</evidence>
<proteinExistence type="inferred from homology"/>
<dbReference type="InterPro" id="IPR023780">
    <property type="entry name" value="Chromo_domain"/>
</dbReference>
<feature type="binding site" evidence="18">
    <location>
        <position position="232"/>
    </location>
    <ligand>
        <name>Zn(2+)</name>
        <dbReference type="ChEBI" id="CHEBI:29105"/>
        <label>2</label>
    </ligand>
</feature>
<dbReference type="GO" id="GO:0030154">
    <property type="term" value="P:cell differentiation"/>
    <property type="evidence" value="ECO:0007669"/>
    <property type="project" value="UniProtKB-KW"/>
</dbReference>
<name>G3PH33_GASAC</name>
<feature type="binding site" evidence="18">
    <location>
        <position position="259"/>
    </location>
    <ligand>
        <name>Zn(2+)</name>
        <dbReference type="ChEBI" id="CHEBI:29105"/>
        <label>2</label>
    </ligand>
</feature>
<dbReference type="InterPro" id="IPR000953">
    <property type="entry name" value="Chromo/chromo_shadow_dom"/>
</dbReference>
<dbReference type="InterPro" id="IPR011381">
    <property type="entry name" value="H3-K9_MeTrfase_SUV39H1/2-like"/>
</dbReference>
<evidence type="ECO:0000256" key="10">
    <source>
        <dbReference type="ARBA" id="ARBA00022833"/>
    </source>
</evidence>
<dbReference type="Gene3D" id="2.40.50.40">
    <property type="match status" value="1"/>
</dbReference>
<dbReference type="GO" id="GO:0000775">
    <property type="term" value="C:chromosome, centromeric region"/>
    <property type="evidence" value="ECO:0007669"/>
    <property type="project" value="UniProtKB-SubCell"/>
</dbReference>
<feature type="binding site" evidence="18">
    <location>
        <position position="437"/>
    </location>
    <ligand>
        <name>Zn(2+)</name>
        <dbReference type="ChEBI" id="CHEBI:29105"/>
        <label>4</label>
    </ligand>
</feature>
<feature type="binding site" evidence="18">
    <location>
        <position position="231"/>
    </location>
    <ligand>
        <name>Zn(2+)</name>
        <dbReference type="ChEBI" id="CHEBI:29105"/>
        <label>1</label>
    </ligand>
</feature>
<dbReference type="PROSITE" id="PS51579">
    <property type="entry name" value="SAM_MT43_SUVAR39_3"/>
    <property type="match status" value="1"/>
</dbReference>
<dbReference type="InterPro" id="IPR046341">
    <property type="entry name" value="SET_dom_sf"/>
</dbReference>
<evidence type="ECO:0000256" key="13">
    <source>
        <dbReference type="ARBA" id="ARBA00023163"/>
    </source>
</evidence>
<evidence type="ECO:0000313" key="24">
    <source>
        <dbReference type="Proteomes" id="UP000007635"/>
    </source>
</evidence>
<dbReference type="Gene3D" id="2.170.270.10">
    <property type="entry name" value="SET domain"/>
    <property type="match status" value="1"/>
</dbReference>
<feature type="domain" description="Chromo" evidence="19">
    <location>
        <begin position="81"/>
        <end position="139"/>
    </location>
</feature>
<keyword evidence="8 17" id="KW-0479">Metal-binding</keyword>
<dbReference type="GO" id="GO:0032259">
    <property type="term" value="P:methylation"/>
    <property type="evidence" value="ECO:0007669"/>
    <property type="project" value="UniProtKB-KW"/>
</dbReference>
<dbReference type="SUPFAM" id="SSF54160">
    <property type="entry name" value="Chromo domain-like"/>
    <property type="match status" value="1"/>
</dbReference>
<feature type="domain" description="SET" evidence="20">
    <location>
        <begin position="280"/>
        <end position="403"/>
    </location>
</feature>
<comment type="subcellular location">
    <subcellularLocation>
        <location evidence="2">Chromosome</location>
        <location evidence="2">Centromere</location>
    </subcellularLocation>
    <subcellularLocation>
        <location evidence="1 17">Nucleus</location>
    </subcellularLocation>
</comment>
<feature type="binding site" evidence="18">
    <location>
        <position position="223"/>
    </location>
    <ligand>
        <name>Zn(2+)</name>
        <dbReference type="ChEBI" id="CHEBI:29105"/>
        <label>3</label>
    </ligand>
</feature>
<dbReference type="PROSITE" id="PS50013">
    <property type="entry name" value="CHROMO_2"/>
    <property type="match status" value="1"/>
</dbReference>
<feature type="binding site" evidence="18">
    <location>
        <position position="218"/>
    </location>
    <ligand>
        <name>Zn(2+)</name>
        <dbReference type="ChEBI" id="CHEBI:29105"/>
        <label>1</label>
    </ligand>
</feature>
<evidence type="ECO:0000259" key="20">
    <source>
        <dbReference type="PROSITE" id="PS50280"/>
    </source>
</evidence>